<dbReference type="PROSITE" id="PS51063">
    <property type="entry name" value="HTH_CRP_2"/>
    <property type="match status" value="1"/>
</dbReference>
<evidence type="ECO:0000256" key="1">
    <source>
        <dbReference type="ARBA" id="ARBA00023015"/>
    </source>
</evidence>
<dbReference type="SMART" id="SM00419">
    <property type="entry name" value="HTH_CRP"/>
    <property type="match status" value="1"/>
</dbReference>
<dbReference type="InterPro" id="IPR018490">
    <property type="entry name" value="cNMP-bd_dom_sf"/>
</dbReference>
<evidence type="ECO:0000259" key="4">
    <source>
        <dbReference type="PROSITE" id="PS50042"/>
    </source>
</evidence>
<dbReference type="InterPro" id="IPR050397">
    <property type="entry name" value="Env_Response_Regulators"/>
</dbReference>
<dbReference type="PROSITE" id="PS00042">
    <property type="entry name" value="HTH_CRP_1"/>
    <property type="match status" value="1"/>
</dbReference>
<sequence length="254" mass="28532">MALDCIEDRNVEERTERTHGVCSRCLVRNRAVCDVLESEQQAELAAITRHVVFQAGQIIVAEAEDKEIVGTIIRGVVKLTKTLSDGREQIVGLLFPSDFLGRVREGQSQVFGEAVGEVEVCLFNTVRFRQLIKRFPELRNALYDRALNELDVAREWMVLLGRKSAREKIATFLVMLARRSQKTIRDDNLNNCPIVFSLPMSRADIADYLGLTIETVSRQITMLKTGGAIRMLSGRDILVPDLGRLEALAEGEMN</sequence>
<dbReference type="InterPro" id="IPR012318">
    <property type="entry name" value="HTH_CRP"/>
</dbReference>
<dbReference type="InterPro" id="IPR000595">
    <property type="entry name" value="cNMP-bd_dom"/>
</dbReference>
<reference evidence="6" key="1">
    <citation type="submission" date="2018-06" db="EMBL/GenBank/DDBJ databases">
        <authorList>
            <person name="Zhirakovskaya E."/>
        </authorList>
    </citation>
    <scope>NUCLEOTIDE SEQUENCE</scope>
</reference>
<evidence type="ECO:0000256" key="3">
    <source>
        <dbReference type="ARBA" id="ARBA00023163"/>
    </source>
</evidence>
<dbReference type="GO" id="GO:0003700">
    <property type="term" value="F:DNA-binding transcription factor activity"/>
    <property type="evidence" value="ECO:0007669"/>
    <property type="project" value="InterPro"/>
</dbReference>
<dbReference type="InterPro" id="IPR014710">
    <property type="entry name" value="RmlC-like_jellyroll"/>
</dbReference>
<evidence type="ECO:0000259" key="5">
    <source>
        <dbReference type="PROSITE" id="PS51063"/>
    </source>
</evidence>
<dbReference type="Gene3D" id="2.60.120.10">
    <property type="entry name" value="Jelly Rolls"/>
    <property type="match status" value="1"/>
</dbReference>
<keyword evidence="2" id="KW-0238">DNA-binding</keyword>
<dbReference type="SMART" id="SM00100">
    <property type="entry name" value="cNMP"/>
    <property type="match status" value="1"/>
</dbReference>
<evidence type="ECO:0000313" key="6">
    <source>
        <dbReference type="EMBL" id="VAW12318.1"/>
    </source>
</evidence>
<dbReference type="CDD" id="cd00092">
    <property type="entry name" value="HTH_CRP"/>
    <property type="match status" value="1"/>
</dbReference>
<dbReference type="Gene3D" id="1.10.10.10">
    <property type="entry name" value="Winged helix-like DNA-binding domain superfamily/Winged helix DNA-binding domain"/>
    <property type="match status" value="1"/>
</dbReference>
<dbReference type="CDD" id="cd00038">
    <property type="entry name" value="CAP_ED"/>
    <property type="match status" value="1"/>
</dbReference>
<accession>A0A3B0T2Z4</accession>
<dbReference type="InterPro" id="IPR036390">
    <property type="entry name" value="WH_DNA-bd_sf"/>
</dbReference>
<feature type="domain" description="Cyclic nucleotide-binding" evidence="4">
    <location>
        <begin position="32"/>
        <end position="103"/>
    </location>
</feature>
<evidence type="ECO:0000256" key="2">
    <source>
        <dbReference type="ARBA" id="ARBA00023125"/>
    </source>
</evidence>
<dbReference type="PROSITE" id="PS50042">
    <property type="entry name" value="CNMP_BINDING_3"/>
    <property type="match status" value="1"/>
</dbReference>
<dbReference type="Pfam" id="PF00027">
    <property type="entry name" value="cNMP_binding"/>
    <property type="match status" value="1"/>
</dbReference>
<dbReference type="AlphaFoldDB" id="A0A3B0T2Z4"/>
<dbReference type="GO" id="GO:0003677">
    <property type="term" value="F:DNA binding"/>
    <property type="evidence" value="ECO:0007669"/>
    <property type="project" value="UniProtKB-KW"/>
</dbReference>
<keyword evidence="3" id="KW-0804">Transcription</keyword>
<dbReference type="InterPro" id="IPR036388">
    <property type="entry name" value="WH-like_DNA-bd_sf"/>
</dbReference>
<keyword evidence="1" id="KW-0805">Transcription regulation</keyword>
<feature type="domain" description="HTH crp-type" evidence="5">
    <location>
        <begin position="163"/>
        <end position="243"/>
    </location>
</feature>
<dbReference type="GO" id="GO:0005829">
    <property type="term" value="C:cytosol"/>
    <property type="evidence" value="ECO:0007669"/>
    <property type="project" value="TreeGrafter"/>
</dbReference>
<dbReference type="EMBL" id="UOEM01000042">
    <property type="protein sequence ID" value="VAW12318.1"/>
    <property type="molecule type" value="Genomic_DNA"/>
</dbReference>
<dbReference type="SUPFAM" id="SSF51206">
    <property type="entry name" value="cAMP-binding domain-like"/>
    <property type="match status" value="1"/>
</dbReference>
<dbReference type="PANTHER" id="PTHR24567">
    <property type="entry name" value="CRP FAMILY TRANSCRIPTIONAL REGULATORY PROTEIN"/>
    <property type="match status" value="1"/>
</dbReference>
<dbReference type="Pfam" id="PF13545">
    <property type="entry name" value="HTH_Crp_2"/>
    <property type="match status" value="1"/>
</dbReference>
<dbReference type="InterPro" id="IPR018335">
    <property type="entry name" value="Tscrpt_reg_HTH_Crp-type_CS"/>
</dbReference>
<proteinExistence type="predicted"/>
<name>A0A3B0T2Z4_9ZZZZ</name>
<protein>
    <submittedName>
        <fullName evidence="6">Transcriptional regulator, Crp/Fnr family</fullName>
    </submittedName>
</protein>
<organism evidence="6">
    <name type="scientific">hydrothermal vent metagenome</name>
    <dbReference type="NCBI Taxonomy" id="652676"/>
    <lineage>
        <taxon>unclassified sequences</taxon>
        <taxon>metagenomes</taxon>
        <taxon>ecological metagenomes</taxon>
    </lineage>
</organism>
<dbReference type="PRINTS" id="PR00034">
    <property type="entry name" value="HTHCRP"/>
</dbReference>
<dbReference type="SUPFAM" id="SSF46785">
    <property type="entry name" value="Winged helix' DNA-binding domain"/>
    <property type="match status" value="1"/>
</dbReference>
<dbReference type="PANTHER" id="PTHR24567:SF75">
    <property type="entry name" value="FUMARATE AND NITRATE REDUCTION REGULATORY PROTEIN"/>
    <property type="match status" value="1"/>
</dbReference>
<gene>
    <name evidence="6" type="ORF">MNBD_ALPHA09-726</name>
</gene>